<reference evidence="1 2" key="2">
    <citation type="journal article" date="2022" name="Mol. Ecol. Resour.">
        <title>The genomes of chicory, endive, great burdock and yacon provide insights into Asteraceae paleo-polyploidization history and plant inulin production.</title>
        <authorList>
            <person name="Fan W."/>
            <person name="Wang S."/>
            <person name="Wang H."/>
            <person name="Wang A."/>
            <person name="Jiang F."/>
            <person name="Liu H."/>
            <person name="Zhao H."/>
            <person name="Xu D."/>
            <person name="Zhang Y."/>
        </authorList>
    </citation>
    <scope>NUCLEOTIDE SEQUENCE [LARGE SCALE GENOMIC DNA]</scope>
    <source>
        <strain evidence="2">cv. Niubang</strain>
    </source>
</reference>
<name>A0ACB8XGD0_ARCLA</name>
<dbReference type="Proteomes" id="UP001055879">
    <property type="component" value="Linkage Group LG18"/>
</dbReference>
<keyword evidence="2" id="KW-1185">Reference proteome</keyword>
<reference evidence="2" key="1">
    <citation type="journal article" date="2022" name="Mol. Ecol. Resour.">
        <title>The genomes of chicory, endive, great burdock and yacon provide insights into Asteraceae palaeo-polyploidization history and plant inulin production.</title>
        <authorList>
            <person name="Fan W."/>
            <person name="Wang S."/>
            <person name="Wang H."/>
            <person name="Wang A."/>
            <person name="Jiang F."/>
            <person name="Liu H."/>
            <person name="Zhao H."/>
            <person name="Xu D."/>
            <person name="Zhang Y."/>
        </authorList>
    </citation>
    <scope>NUCLEOTIDE SEQUENCE [LARGE SCALE GENOMIC DNA]</scope>
    <source>
        <strain evidence="2">cv. Niubang</strain>
    </source>
</reference>
<accession>A0ACB8XGD0</accession>
<organism evidence="1 2">
    <name type="scientific">Arctium lappa</name>
    <name type="common">Greater burdock</name>
    <name type="synonym">Lappa major</name>
    <dbReference type="NCBI Taxonomy" id="4217"/>
    <lineage>
        <taxon>Eukaryota</taxon>
        <taxon>Viridiplantae</taxon>
        <taxon>Streptophyta</taxon>
        <taxon>Embryophyta</taxon>
        <taxon>Tracheophyta</taxon>
        <taxon>Spermatophyta</taxon>
        <taxon>Magnoliopsida</taxon>
        <taxon>eudicotyledons</taxon>
        <taxon>Gunneridae</taxon>
        <taxon>Pentapetalae</taxon>
        <taxon>asterids</taxon>
        <taxon>campanulids</taxon>
        <taxon>Asterales</taxon>
        <taxon>Asteraceae</taxon>
        <taxon>Carduoideae</taxon>
        <taxon>Cardueae</taxon>
        <taxon>Arctiinae</taxon>
        <taxon>Arctium</taxon>
    </lineage>
</organism>
<proteinExistence type="predicted"/>
<evidence type="ECO:0000313" key="1">
    <source>
        <dbReference type="EMBL" id="KAI3665636.1"/>
    </source>
</evidence>
<comment type="caution">
    <text evidence="1">The sequence shown here is derived from an EMBL/GenBank/DDBJ whole genome shotgun (WGS) entry which is preliminary data.</text>
</comment>
<gene>
    <name evidence="1" type="ORF">L6452_44265</name>
</gene>
<evidence type="ECO:0000313" key="2">
    <source>
        <dbReference type="Proteomes" id="UP001055879"/>
    </source>
</evidence>
<protein>
    <submittedName>
        <fullName evidence="1">Uncharacterized protein</fullName>
    </submittedName>
</protein>
<sequence length="194" mass="22646">MLSEVFPTVGDHLYSGEPGFFQTAGFSPWDTQENPFLFTQQEPVFSFSCSGSDNSTPKTNTSDDGATNPPEEHEAVVDERKRRRMISNRESARRSRMRKQKHLENLRNELNRFKTGNRELTNRLRFVNRHGQILREENRSLRSESVMLQQKLWEIRQVLIVGRRFNHQLIPSAWPCNNNVTTNIYEQNPPSLIT</sequence>
<dbReference type="EMBL" id="CM042064">
    <property type="protein sequence ID" value="KAI3665636.1"/>
    <property type="molecule type" value="Genomic_DNA"/>
</dbReference>